<evidence type="ECO:0000256" key="4">
    <source>
        <dbReference type="ARBA" id="ARBA00022692"/>
    </source>
</evidence>
<keyword evidence="5 7" id="KW-1133">Transmembrane helix</keyword>
<protein>
    <submittedName>
        <fullName evidence="10">Membrane protein</fullName>
    </submittedName>
</protein>
<dbReference type="OrthoDB" id="1522724at2"/>
<feature type="domain" description="MacB-like periplasmic core" evidence="9">
    <location>
        <begin position="25"/>
        <end position="248"/>
    </location>
</feature>
<evidence type="ECO:0000256" key="7">
    <source>
        <dbReference type="SAM" id="Phobius"/>
    </source>
</evidence>
<evidence type="ECO:0000259" key="9">
    <source>
        <dbReference type="Pfam" id="PF12704"/>
    </source>
</evidence>
<keyword evidence="3" id="KW-1003">Cell membrane</keyword>
<dbReference type="Pfam" id="PF12704">
    <property type="entry name" value="MacB_PCD"/>
    <property type="match status" value="1"/>
</dbReference>
<gene>
    <name evidence="10" type="ORF">ULMA_07260</name>
</gene>
<dbReference type="PANTHER" id="PTHR30489:SF0">
    <property type="entry name" value="LIPOPROTEIN-RELEASING SYSTEM TRANSMEMBRANE PROTEIN LOLE"/>
    <property type="match status" value="1"/>
</dbReference>
<dbReference type="PANTHER" id="PTHR30489">
    <property type="entry name" value="LIPOPROTEIN-RELEASING SYSTEM TRANSMEMBRANE PROTEIN LOLE"/>
    <property type="match status" value="1"/>
</dbReference>
<accession>A0A5J4IYC3</accession>
<comment type="subcellular location">
    <subcellularLocation>
        <location evidence="1">Cell membrane</location>
        <topology evidence="1">Multi-pass membrane protein</topology>
    </subcellularLocation>
</comment>
<name>A0A5J4IYC3_9FLAO</name>
<dbReference type="Pfam" id="PF02687">
    <property type="entry name" value="FtsX"/>
    <property type="match status" value="1"/>
</dbReference>
<dbReference type="GO" id="GO:0098797">
    <property type="term" value="C:plasma membrane protein complex"/>
    <property type="evidence" value="ECO:0007669"/>
    <property type="project" value="TreeGrafter"/>
</dbReference>
<dbReference type="RefSeq" id="WP_151672685.1">
    <property type="nucleotide sequence ID" value="NZ_BKCG01000001.1"/>
</dbReference>
<dbReference type="Proteomes" id="UP000326509">
    <property type="component" value="Unassembled WGS sequence"/>
</dbReference>
<sequence length="401" mass="44729">MNFSLYIAKRYLFSLSSNNAINIITIIAATGVVVSSLVLFIVLSGFSGLKDFSLQYTSIFDPDLKVLPSSGKTINFSDAQQLQLSKIDGVSSYSQIIEERIFMQFRGKKTIGYIKGVDENFGNVNAIDSIMIVAPWFEPNKQEVVIGYGISQKLGLGARDYLNFLEIFVPKPGIGQLDPLNPGKDFNKESVVVSGVYFVNEELNSKYVFSDLNFARNLLSLDSTKISGLEIKLKEGALENDVRDQISQIFNNDILLKNRIEQNDALYKMLNTENVAVYLICTLVMIIALFNVIGSIIMMILDKRKNIKTLYNMGATLSGIRRIFFLQGALMTFLGGVLGIILGVIVVWLQLKFEFIHITPTLPYPVKLKFENILIVFATISILGLLAATIAASRVRERLIE</sequence>
<organism evidence="10 11">
    <name type="scientific">Patiriisocius marinus</name>
    <dbReference type="NCBI Taxonomy" id="1397112"/>
    <lineage>
        <taxon>Bacteria</taxon>
        <taxon>Pseudomonadati</taxon>
        <taxon>Bacteroidota</taxon>
        <taxon>Flavobacteriia</taxon>
        <taxon>Flavobacteriales</taxon>
        <taxon>Flavobacteriaceae</taxon>
        <taxon>Patiriisocius</taxon>
    </lineage>
</organism>
<keyword evidence="6 7" id="KW-0472">Membrane</keyword>
<evidence type="ECO:0000256" key="3">
    <source>
        <dbReference type="ARBA" id="ARBA00022475"/>
    </source>
</evidence>
<evidence type="ECO:0000256" key="2">
    <source>
        <dbReference type="ARBA" id="ARBA00005236"/>
    </source>
</evidence>
<feature type="transmembrane region" description="Helical" evidence="7">
    <location>
        <begin position="370"/>
        <end position="392"/>
    </location>
</feature>
<comment type="caution">
    <text evidence="10">The sequence shown here is derived from an EMBL/GenBank/DDBJ whole genome shotgun (WGS) entry which is preliminary data.</text>
</comment>
<evidence type="ECO:0000313" key="11">
    <source>
        <dbReference type="Proteomes" id="UP000326509"/>
    </source>
</evidence>
<feature type="transmembrane region" description="Helical" evidence="7">
    <location>
        <begin position="21"/>
        <end position="46"/>
    </location>
</feature>
<dbReference type="EMBL" id="BKCG01000001">
    <property type="protein sequence ID" value="GER58618.1"/>
    <property type="molecule type" value="Genomic_DNA"/>
</dbReference>
<evidence type="ECO:0000259" key="8">
    <source>
        <dbReference type="Pfam" id="PF02687"/>
    </source>
</evidence>
<evidence type="ECO:0000313" key="10">
    <source>
        <dbReference type="EMBL" id="GER58618.1"/>
    </source>
</evidence>
<reference evidence="10 11" key="1">
    <citation type="submission" date="2019-08" db="EMBL/GenBank/DDBJ databases">
        <title>Draft genome sequence of Ulvibacter marinus type strain NBRC 109484.</title>
        <authorList>
            <person name="Kawano K."/>
            <person name="Ushijima N."/>
            <person name="Kihara M."/>
            <person name="Itoh H."/>
        </authorList>
    </citation>
    <scope>NUCLEOTIDE SEQUENCE [LARGE SCALE GENOMIC DNA]</scope>
    <source>
        <strain evidence="10 11">NBRC 109484</strain>
    </source>
</reference>
<dbReference type="InterPro" id="IPR025857">
    <property type="entry name" value="MacB_PCD"/>
</dbReference>
<evidence type="ECO:0000256" key="5">
    <source>
        <dbReference type="ARBA" id="ARBA00022989"/>
    </source>
</evidence>
<comment type="similarity">
    <text evidence="2">Belongs to the ABC-4 integral membrane protein family. LolC/E subfamily.</text>
</comment>
<feature type="transmembrane region" description="Helical" evidence="7">
    <location>
        <begin position="275"/>
        <end position="302"/>
    </location>
</feature>
<dbReference type="InterPro" id="IPR003838">
    <property type="entry name" value="ABC3_permease_C"/>
</dbReference>
<dbReference type="AlphaFoldDB" id="A0A5J4IYC3"/>
<proteinExistence type="inferred from homology"/>
<dbReference type="InterPro" id="IPR051447">
    <property type="entry name" value="Lipoprotein-release_system"/>
</dbReference>
<feature type="domain" description="ABC3 transporter permease C-terminal" evidence="8">
    <location>
        <begin position="279"/>
        <end position="396"/>
    </location>
</feature>
<keyword evidence="11" id="KW-1185">Reference proteome</keyword>
<feature type="transmembrane region" description="Helical" evidence="7">
    <location>
        <begin position="323"/>
        <end position="350"/>
    </location>
</feature>
<evidence type="ECO:0000256" key="6">
    <source>
        <dbReference type="ARBA" id="ARBA00023136"/>
    </source>
</evidence>
<dbReference type="GO" id="GO:0044874">
    <property type="term" value="P:lipoprotein localization to outer membrane"/>
    <property type="evidence" value="ECO:0007669"/>
    <property type="project" value="TreeGrafter"/>
</dbReference>
<keyword evidence="4 7" id="KW-0812">Transmembrane</keyword>
<evidence type="ECO:0000256" key="1">
    <source>
        <dbReference type="ARBA" id="ARBA00004651"/>
    </source>
</evidence>